<protein>
    <recommendedName>
        <fullName evidence="1">AAA+ ATPase domain-containing protein</fullName>
    </recommendedName>
</protein>
<name>A0AAE9MVF1_9SPIR</name>
<dbReference type="InterPro" id="IPR052934">
    <property type="entry name" value="Methyl-DNA_Rec/Restrict_Enz"/>
</dbReference>
<dbReference type="PANTHER" id="PTHR37291:SF1">
    <property type="entry name" value="TYPE IV METHYL-DIRECTED RESTRICTION ENZYME ECOKMCRB SUBUNIT"/>
    <property type="match status" value="1"/>
</dbReference>
<dbReference type="InterPro" id="IPR003593">
    <property type="entry name" value="AAA+_ATPase"/>
</dbReference>
<dbReference type="InterPro" id="IPR011704">
    <property type="entry name" value="ATPase_dyneun-rel_AAA"/>
</dbReference>
<proteinExistence type="predicted"/>
<reference evidence="2" key="1">
    <citation type="submission" date="2019-04" db="EMBL/GenBank/DDBJ databases">
        <title>Whole genome sequencing of oral phylogroup 2 treponemes.</title>
        <authorList>
            <person name="Chan Y."/>
            <person name="Zeng H.H."/>
            <person name="Yu X.L."/>
            <person name="Leung W.K."/>
            <person name="Watt R.M."/>
        </authorList>
    </citation>
    <scope>NUCLEOTIDE SEQUENCE</scope>
    <source>
        <strain evidence="2">OMZ 835</strain>
    </source>
</reference>
<dbReference type="SMART" id="SM00382">
    <property type="entry name" value="AAA"/>
    <property type="match status" value="1"/>
</dbReference>
<sequence>MADKYQNFKYLLEYFVAHLEYLQSKIRHTESDTLDTYGYKKYIEPFVKSAGFKKTGQGYGNDSIQKQIAGWEKYDYGNICISVQIHPKTKDYSSKSCYLNWKGTGHNVYAKWNDTKTKIISLGLTEYRYWLDTPDYIDSEEFVISDIGLNDGKNPNEALKKMFDLYEKSQINKKVYDMTKNYIEKLELKYNIILHGAPGTGKTFMARQIAAQMMFNKAYENLTDDEKTQIGFVQFHPSYDYTDFVEGLRPQKGSGQKEIGFERKNGVFKDFCEKAILAKNELGTDNFEKSWKELIDKLNNDVRMKIPLVSGKGSFEVELNEYGDGLATRTYNSEEDKKVGNWIRGQSKFFSKEQLYNIYKGLNGIPSGGHDNYRKAIVVEMKKRFRLEDYKKGKAKKNAPKFVFIIDEINRGDMSKIFGELFFSVDPDYRGINGKVLTQYQNLIENGDIFKNGFYIPDNVYIIGTMNDIDRSVESMDFAMRRRFVFYEITAEDSAKAMGIDYSVASPMKRLNDDIDEKLGSDYQIGGAYFKGYKDKLNDAAALKELWENNLKGLLREYLRGQRDAKSKLEQFESLFYGINTDSGQQQQNS</sequence>
<dbReference type="AlphaFoldDB" id="A0AAE9MVF1"/>
<evidence type="ECO:0000313" key="3">
    <source>
        <dbReference type="Proteomes" id="UP001058682"/>
    </source>
</evidence>
<dbReference type="EMBL" id="CP038804">
    <property type="protein sequence ID" value="UTY34491.1"/>
    <property type="molecule type" value="Genomic_DNA"/>
</dbReference>
<dbReference type="Proteomes" id="UP001058682">
    <property type="component" value="Chromosome"/>
</dbReference>
<dbReference type="Pfam" id="PF07728">
    <property type="entry name" value="AAA_5"/>
    <property type="match status" value="1"/>
</dbReference>
<evidence type="ECO:0000259" key="1">
    <source>
        <dbReference type="SMART" id="SM00382"/>
    </source>
</evidence>
<organism evidence="2 3">
    <name type="scientific">Treponema putidum</name>
    <dbReference type="NCBI Taxonomy" id="221027"/>
    <lineage>
        <taxon>Bacteria</taxon>
        <taxon>Pseudomonadati</taxon>
        <taxon>Spirochaetota</taxon>
        <taxon>Spirochaetia</taxon>
        <taxon>Spirochaetales</taxon>
        <taxon>Treponemataceae</taxon>
        <taxon>Treponema</taxon>
    </lineage>
</organism>
<gene>
    <name evidence="2" type="ORF">E4N74_11115</name>
</gene>
<evidence type="ECO:0000313" key="2">
    <source>
        <dbReference type="EMBL" id="UTY34491.1"/>
    </source>
</evidence>
<feature type="domain" description="AAA+ ATPase" evidence="1">
    <location>
        <begin position="188"/>
        <end position="490"/>
    </location>
</feature>
<dbReference type="Gene3D" id="3.40.50.300">
    <property type="entry name" value="P-loop containing nucleotide triphosphate hydrolases"/>
    <property type="match status" value="2"/>
</dbReference>
<dbReference type="GO" id="GO:0016887">
    <property type="term" value="F:ATP hydrolysis activity"/>
    <property type="evidence" value="ECO:0007669"/>
    <property type="project" value="InterPro"/>
</dbReference>
<dbReference type="RefSeq" id="WP_255817653.1">
    <property type="nucleotide sequence ID" value="NZ_CP038804.1"/>
</dbReference>
<dbReference type="REBASE" id="647148">
    <property type="entry name" value="Tpu835McrBCP"/>
</dbReference>
<dbReference type="PANTHER" id="PTHR37291">
    <property type="entry name" value="5-METHYLCYTOSINE-SPECIFIC RESTRICTION ENZYME B"/>
    <property type="match status" value="1"/>
</dbReference>
<dbReference type="SUPFAM" id="SSF52540">
    <property type="entry name" value="P-loop containing nucleoside triphosphate hydrolases"/>
    <property type="match status" value="1"/>
</dbReference>
<accession>A0AAE9MVF1</accession>
<dbReference type="InterPro" id="IPR027417">
    <property type="entry name" value="P-loop_NTPase"/>
</dbReference>
<dbReference type="GO" id="GO:0005524">
    <property type="term" value="F:ATP binding"/>
    <property type="evidence" value="ECO:0007669"/>
    <property type="project" value="InterPro"/>
</dbReference>